<dbReference type="UniPathway" id="UPA00162"/>
<comment type="caution">
    <text evidence="5">The sequence shown here is derived from an EMBL/GenBank/DDBJ whole genome shotgun (WGS) entry which is preliminary data.</text>
</comment>
<dbReference type="InterPro" id="IPR050426">
    <property type="entry name" value="Glycosyltransferase_28"/>
</dbReference>
<dbReference type="Gene3D" id="3.40.50.2000">
    <property type="entry name" value="Glycogen Phosphorylase B"/>
    <property type="match status" value="2"/>
</dbReference>
<evidence type="ECO:0000256" key="1">
    <source>
        <dbReference type="ARBA" id="ARBA00004660"/>
    </source>
</evidence>
<evidence type="ECO:0000313" key="6">
    <source>
        <dbReference type="Proteomes" id="UP000533598"/>
    </source>
</evidence>
<dbReference type="AlphaFoldDB" id="A0A7W7CHT5"/>
<evidence type="ECO:0000259" key="4">
    <source>
        <dbReference type="Pfam" id="PF06722"/>
    </source>
</evidence>
<accession>A0A7W7CHT5</accession>
<dbReference type="InterPro" id="IPR004276">
    <property type="entry name" value="GlycoTrans_28_N"/>
</dbReference>
<dbReference type="SUPFAM" id="SSF53756">
    <property type="entry name" value="UDP-Glycosyltransferase/glycogen phosphorylase"/>
    <property type="match status" value="1"/>
</dbReference>
<dbReference type="GO" id="GO:0005975">
    <property type="term" value="P:carbohydrate metabolic process"/>
    <property type="evidence" value="ECO:0007669"/>
    <property type="project" value="InterPro"/>
</dbReference>
<organism evidence="5 6">
    <name type="scientific">Crossiella cryophila</name>
    <dbReference type="NCBI Taxonomy" id="43355"/>
    <lineage>
        <taxon>Bacteria</taxon>
        <taxon>Bacillati</taxon>
        <taxon>Actinomycetota</taxon>
        <taxon>Actinomycetes</taxon>
        <taxon>Pseudonocardiales</taxon>
        <taxon>Pseudonocardiaceae</taxon>
        <taxon>Crossiella</taxon>
    </lineage>
</organism>
<feature type="domain" description="Glycosyltransferase family 28 N-terminal" evidence="3">
    <location>
        <begin position="12"/>
        <end position="73"/>
    </location>
</feature>
<name>A0A7W7CHT5_9PSEU</name>
<dbReference type="EC" id="2.4.1.173" evidence="5"/>
<sequence length="432" mass="45616">MVNESRTDEAEVVVLAMGTRGDVEPPAALAAALTAAGHRVRLATHVGFRELATGAGAEFAEIHGDPQSLLASPAVRLIMQGRAERSPRLVLAGIRQAARTGELAAGPGGIPFDRRLMASIWTALDGAAALVSCGVLGGVSREIALARGLRCVDAAFQPLHPTTAFPAMATQDLPVPPAGHRLTHVLAGHTRRALFRGLVRKLLAEHGLSPAQEHAVLTLYGFSPAVVPAPRDWSKREQVTGYWFRQAVGELPARVADFLAAGPPPVYVGFGSMAGVDPGRITRMVCAAARRANDRLILAAGWWGLGAADLGPDVLVLDEPVAHELLFPRLRAAVHHGGAGTTAQVLRAGIPSVVVPFVFDAYFWARRVRELGVAAPPLPGRNLNEDRLAAALRVTRLPNLVAAAKTLGRRIRTEDGAGTAARLLIAELNSTR</sequence>
<feature type="domain" description="Erythromycin biosynthesis protein CIII-like C-terminal" evidence="4">
    <location>
        <begin position="324"/>
        <end position="405"/>
    </location>
</feature>
<dbReference type="Pfam" id="PF03033">
    <property type="entry name" value="Glyco_transf_28"/>
    <property type="match status" value="1"/>
</dbReference>
<gene>
    <name evidence="5" type="ORF">HNR67_007564</name>
</gene>
<proteinExistence type="predicted"/>
<dbReference type="Pfam" id="PF06722">
    <property type="entry name" value="EryCIII-like_C"/>
    <property type="match status" value="1"/>
</dbReference>
<dbReference type="Proteomes" id="UP000533598">
    <property type="component" value="Unassembled WGS sequence"/>
</dbReference>
<dbReference type="InterPro" id="IPR002213">
    <property type="entry name" value="UDP_glucos_trans"/>
</dbReference>
<evidence type="ECO:0000313" key="5">
    <source>
        <dbReference type="EMBL" id="MBB4681446.1"/>
    </source>
</evidence>
<dbReference type="PANTHER" id="PTHR48050">
    <property type="entry name" value="STEROL 3-BETA-GLUCOSYLTRANSFERASE"/>
    <property type="match status" value="1"/>
</dbReference>
<dbReference type="FunFam" id="3.40.50.2000:FF:000009">
    <property type="entry name" value="Sterol 3-beta-glucosyltransferase UGT80A2"/>
    <property type="match status" value="1"/>
</dbReference>
<evidence type="ECO:0000256" key="2">
    <source>
        <dbReference type="ARBA" id="ARBA00023194"/>
    </source>
</evidence>
<dbReference type="RefSeq" id="WP_185008024.1">
    <property type="nucleotide sequence ID" value="NZ_BAAAUI010000008.1"/>
</dbReference>
<dbReference type="PANTHER" id="PTHR48050:SF13">
    <property type="entry name" value="STEROL 3-BETA-GLUCOSYLTRANSFERASE UGT80A2"/>
    <property type="match status" value="1"/>
</dbReference>
<dbReference type="GO" id="GO:0016906">
    <property type="term" value="F:sterol 3-beta-glucosyltransferase activity"/>
    <property type="evidence" value="ECO:0007669"/>
    <property type="project" value="UniProtKB-EC"/>
</dbReference>
<evidence type="ECO:0000259" key="3">
    <source>
        <dbReference type="Pfam" id="PF03033"/>
    </source>
</evidence>
<keyword evidence="5" id="KW-0328">Glycosyltransferase</keyword>
<reference evidence="5 6" key="1">
    <citation type="submission" date="2020-08" db="EMBL/GenBank/DDBJ databases">
        <title>Sequencing the genomes of 1000 actinobacteria strains.</title>
        <authorList>
            <person name="Klenk H.-P."/>
        </authorList>
    </citation>
    <scope>NUCLEOTIDE SEQUENCE [LARGE SCALE GENOMIC DNA]</scope>
    <source>
        <strain evidence="5 6">DSM 44230</strain>
    </source>
</reference>
<keyword evidence="2" id="KW-0045">Antibiotic biosynthesis</keyword>
<comment type="pathway">
    <text evidence="1">Antibiotic biosynthesis; vancomycin biosynthesis.</text>
</comment>
<dbReference type="EMBL" id="JACHMH010000001">
    <property type="protein sequence ID" value="MBB4681446.1"/>
    <property type="molecule type" value="Genomic_DNA"/>
</dbReference>
<keyword evidence="5" id="KW-0808">Transferase</keyword>
<keyword evidence="6" id="KW-1185">Reference proteome</keyword>
<dbReference type="GO" id="GO:0033072">
    <property type="term" value="P:vancomycin biosynthetic process"/>
    <property type="evidence" value="ECO:0007669"/>
    <property type="project" value="UniProtKB-UniPathway"/>
</dbReference>
<dbReference type="InterPro" id="IPR010610">
    <property type="entry name" value="EryCIII-like_C"/>
</dbReference>
<dbReference type="CDD" id="cd03784">
    <property type="entry name" value="GT1_Gtf-like"/>
    <property type="match status" value="1"/>
</dbReference>
<protein>
    <submittedName>
        <fullName evidence="5">Sterol 3beta-glucosyltransferase</fullName>
        <ecNumber evidence="5">2.4.1.173</ecNumber>
    </submittedName>
</protein>